<keyword evidence="3 5" id="KW-0238">DNA-binding</keyword>
<dbReference type="EMBL" id="FRFE01000012">
    <property type="protein sequence ID" value="SHO48974.1"/>
    <property type="molecule type" value="Genomic_DNA"/>
</dbReference>
<dbReference type="Pfam" id="PF00589">
    <property type="entry name" value="Phage_integrase"/>
    <property type="match status" value="1"/>
</dbReference>
<feature type="domain" description="Tyr recombinase" evidence="7">
    <location>
        <begin position="175"/>
        <end position="358"/>
    </location>
</feature>
<comment type="similarity">
    <text evidence="1">Belongs to the 'phage' integrase family.</text>
</comment>
<dbReference type="InterPro" id="IPR002104">
    <property type="entry name" value="Integrase_catalytic"/>
</dbReference>
<dbReference type="SUPFAM" id="SSF56349">
    <property type="entry name" value="DNA breaking-rejoining enzymes"/>
    <property type="match status" value="1"/>
</dbReference>
<evidence type="ECO:0000256" key="2">
    <source>
        <dbReference type="ARBA" id="ARBA00022908"/>
    </source>
</evidence>
<dbReference type="InterPro" id="IPR010998">
    <property type="entry name" value="Integrase_recombinase_N"/>
</dbReference>
<gene>
    <name evidence="9" type="ORF">SAMN02745220_02575</name>
</gene>
<dbReference type="InterPro" id="IPR050090">
    <property type="entry name" value="Tyrosine_recombinase_XerCD"/>
</dbReference>
<evidence type="ECO:0000256" key="4">
    <source>
        <dbReference type="ARBA" id="ARBA00023172"/>
    </source>
</evidence>
<keyword evidence="2" id="KW-0229">DNA integration</keyword>
<feature type="region of interest" description="Disordered" evidence="6">
    <location>
        <begin position="1"/>
        <end position="27"/>
    </location>
</feature>
<dbReference type="PANTHER" id="PTHR30349:SF64">
    <property type="entry name" value="PROPHAGE INTEGRASE INTD-RELATED"/>
    <property type="match status" value="1"/>
</dbReference>
<dbReference type="Gene3D" id="1.10.150.130">
    <property type="match status" value="1"/>
</dbReference>
<protein>
    <submittedName>
        <fullName evidence="9">Phage integrase family protein</fullName>
    </submittedName>
</protein>
<evidence type="ECO:0000256" key="3">
    <source>
        <dbReference type="ARBA" id="ARBA00023125"/>
    </source>
</evidence>
<proteinExistence type="inferred from homology"/>
<evidence type="ECO:0000259" key="8">
    <source>
        <dbReference type="PROSITE" id="PS51900"/>
    </source>
</evidence>
<dbReference type="RefSeq" id="WP_073613868.1">
    <property type="nucleotide sequence ID" value="NZ_FRFE01000012.1"/>
</dbReference>
<dbReference type="PANTHER" id="PTHR30349">
    <property type="entry name" value="PHAGE INTEGRASE-RELATED"/>
    <property type="match status" value="1"/>
</dbReference>
<keyword evidence="10" id="KW-1185">Reference proteome</keyword>
<dbReference type="PROSITE" id="PS51898">
    <property type="entry name" value="TYR_RECOMBINASE"/>
    <property type="match status" value="1"/>
</dbReference>
<evidence type="ECO:0000313" key="10">
    <source>
        <dbReference type="Proteomes" id="UP000184603"/>
    </source>
</evidence>
<evidence type="ECO:0000256" key="6">
    <source>
        <dbReference type="SAM" id="MobiDB-lite"/>
    </source>
</evidence>
<name>A0A1M7Y8K6_9BACT</name>
<dbReference type="GO" id="GO:0006310">
    <property type="term" value="P:DNA recombination"/>
    <property type="evidence" value="ECO:0007669"/>
    <property type="project" value="UniProtKB-KW"/>
</dbReference>
<keyword evidence="4" id="KW-0233">DNA recombination</keyword>
<dbReference type="Gene3D" id="1.10.443.10">
    <property type="entry name" value="Intergrase catalytic core"/>
    <property type="match status" value="1"/>
</dbReference>
<dbReference type="GO" id="GO:0015074">
    <property type="term" value="P:DNA integration"/>
    <property type="evidence" value="ECO:0007669"/>
    <property type="project" value="UniProtKB-KW"/>
</dbReference>
<evidence type="ECO:0000259" key="7">
    <source>
        <dbReference type="PROSITE" id="PS51898"/>
    </source>
</evidence>
<evidence type="ECO:0000313" key="9">
    <source>
        <dbReference type="EMBL" id="SHO48974.1"/>
    </source>
</evidence>
<feature type="compositionally biased region" description="Polar residues" evidence="6">
    <location>
        <begin position="1"/>
        <end position="10"/>
    </location>
</feature>
<dbReference type="GO" id="GO:0003677">
    <property type="term" value="F:DNA binding"/>
    <property type="evidence" value="ECO:0007669"/>
    <property type="project" value="UniProtKB-UniRule"/>
</dbReference>
<dbReference type="Proteomes" id="UP000184603">
    <property type="component" value="Unassembled WGS sequence"/>
</dbReference>
<sequence length="374" mass="42187">MSIRQRQNGTFKVEFRKGRDPERPNSTSRTFKTIEAAERFEATLPDRRGNPPATGPTFHELASAYVVAKVGSMSVTDQDNTYYKLENVILPRFGDLPATAINHSKLDKYVISRLQDTVKVNLGNGRRKDTGRPISKSTIHRELSIVRAILNWGVRRRMLLASPMAGYEMPKRDDKKILPPTEEEFSAILKHAAPHCRRLILISYYTGLRPGREEAYGITWDHVDLDTGTITIISAKKGGIPTRVVPIHPDLAEHLHQWKKEDQENLKKDKTHLKYVIHWNHRPIKTSMKTAWSAAKKRAGITRPLRPYSLRHKSISDMLSAGGDVGAVAEIVGHADPQMTLKVYQETNTAIKQAAIGGLGRTKHVLQEENIYIS</sequence>
<accession>A0A1M7Y8K6</accession>
<evidence type="ECO:0000256" key="5">
    <source>
        <dbReference type="PROSITE-ProRule" id="PRU01248"/>
    </source>
</evidence>
<feature type="domain" description="Core-binding (CB)" evidence="8">
    <location>
        <begin position="56"/>
        <end position="154"/>
    </location>
</feature>
<dbReference type="PROSITE" id="PS51900">
    <property type="entry name" value="CB"/>
    <property type="match status" value="1"/>
</dbReference>
<dbReference type="STRING" id="1121416.SAMN02745220_02575"/>
<dbReference type="InterPro" id="IPR044068">
    <property type="entry name" value="CB"/>
</dbReference>
<organism evidence="9 10">
    <name type="scientific">Desulfopila aestuarii DSM 18488</name>
    <dbReference type="NCBI Taxonomy" id="1121416"/>
    <lineage>
        <taxon>Bacteria</taxon>
        <taxon>Pseudomonadati</taxon>
        <taxon>Thermodesulfobacteriota</taxon>
        <taxon>Desulfobulbia</taxon>
        <taxon>Desulfobulbales</taxon>
        <taxon>Desulfocapsaceae</taxon>
        <taxon>Desulfopila</taxon>
    </lineage>
</organism>
<dbReference type="OrthoDB" id="5418320at2"/>
<dbReference type="CDD" id="cd00796">
    <property type="entry name" value="INT_Rci_Hp1_C"/>
    <property type="match status" value="1"/>
</dbReference>
<dbReference type="InterPro" id="IPR013762">
    <property type="entry name" value="Integrase-like_cat_sf"/>
</dbReference>
<feature type="compositionally biased region" description="Basic and acidic residues" evidence="6">
    <location>
        <begin position="13"/>
        <end position="23"/>
    </location>
</feature>
<reference evidence="9 10" key="1">
    <citation type="submission" date="2016-12" db="EMBL/GenBank/DDBJ databases">
        <authorList>
            <person name="Song W.-J."/>
            <person name="Kurnit D.M."/>
        </authorList>
    </citation>
    <scope>NUCLEOTIDE SEQUENCE [LARGE SCALE GENOMIC DNA]</scope>
    <source>
        <strain evidence="9 10">DSM 18488</strain>
    </source>
</reference>
<dbReference type="InterPro" id="IPR011010">
    <property type="entry name" value="DNA_brk_join_enz"/>
</dbReference>
<evidence type="ECO:0000256" key="1">
    <source>
        <dbReference type="ARBA" id="ARBA00008857"/>
    </source>
</evidence>
<dbReference type="AlphaFoldDB" id="A0A1M7Y8K6"/>